<evidence type="ECO:0000313" key="2">
    <source>
        <dbReference type="Proteomes" id="UP001197770"/>
    </source>
</evidence>
<gene>
    <name evidence="1" type="ORF">LLW17_01490</name>
</gene>
<accession>A0ABS8GPD5</accession>
<organism evidence="1 2">
    <name type="scientific">Leeuwenhoekiella parthenopeia</name>
    <dbReference type="NCBI Taxonomy" id="2890320"/>
    <lineage>
        <taxon>Bacteria</taxon>
        <taxon>Pseudomonadati</taxon>
        <taxon>Bacteroidota</taxon>
        <taxon>Flavobacteriia</taxon>
        <taxon>Flavobacteriales</taxon>
        <taxon>Flavobacteriaceae</taxon>
        <taxon>Leeuwenhoekiella</taxon>
    </lineage>
</organism>
<keyword evidence="2" id="KW-1185">Reference proteome</keyword>
<dbReference type="RefSeq" id="WP_228228499.1">
    <property type="nucleotide sequence ID" value="NZ_JAJGMW010000002.1"/>
</dbReference>
<reference evidence="1 2" key="1">
    <citation type="submission" date="2021-11" db="EMBL/GenBank/DDBJ databases">
        <title>Seasonal and diel survey of microbial diversity of the Tyrrhenian coast.</title>
        <authorList>
            <person name="Gattoni G."/>
            <person name="Corral P."/>
        </authorList>
    </citation>
    <scope>NUCLEOTIDE SEQUENCE [LARGE SCALE GENOMIC DNA]</scope>
    <source>
        <strain evidence="1 2">Mr9</strain>
    </source>
</reference>
<protein>
    <submittedName>
        <fullName evidence="1">Uncharacterized protein</fullName>
    </submittedName>
</protein>
<proteinExistence type="predicted"/>
<dbReference type="EMBL" id="JAJGMW010000002">
    <property type="protein sequence ID" value="MCC4211378.1"/>
    <property type="molecule type" value="Genomic_DNA"/>
</dbReference>
<name>A0ABS8GPD5_9FLAO</name>
<evidence type="ECO:0000313" key="1">
    <source>
        <dbReference type="EMBL" id="MCC4211378.1"/>
    </source>
</evidence>
<sequence length="66" mass="7711">MKEAIKGINERIAIKEQLFKYVQLAESTFSGNGSDEFKYRHQLIIQDLKDDVAELKRAKEKLLKDQ</sequence>
<comment type="caution">
    <text evidence="1">The sequence shown here is derived from an EMBL/GenBank/DDBJ whole genome shotgun (WGS) entry which is preliminary data.</text>
</comment>
<dbReference type="Proteomes" id="UP001197770">
    <property type="component" value="Unassembled WGS sequence"/>
</dbReference>